<gene>
    <name evidence="5" type="ORF">DKK74_02630</name>
</gene>
<dbReference type="SUPFAM" id="SSF52279">
    <property type="entry name" value="Beta-D-glucan exohydrolase, C-terminal domain"/>
    <property type="match status" value="1"/>
</dbReference>
<protein>
    <submittedName>
        <fullName evidence="5">Beta-glucosidase</fullName>
    </submittedName>
</protein>
<keyword evidence="2" id="KW-0378">Hydrolase</keyword>
<dbReference type="GO" id="GO:0004553">
    <property type="term" value="F:hydrolase activity, hydrolyzing O-glycosyl compounds"/>
    <property type="evidence" value="ECO:0007669"/>
    <property type="project" value="InterPro"/>
</dbReference>
<dbReference type="SUPFAM" id="SSF51445">
    <property type="entry name" value="(Trans)glycosidases"/>
    <property type="match status" value="1"/>
</dbReference>
<dbReference type="PANTHER" id="PTHR42715">
    <property type="entry name" value="BETA-GLUCOSIDASE"/>
    <property type="match status" value="1"/>
</dbReference>
<comment type="similarity">
    <text evidence="1">Belongs to the glycosyl hydrolase 3 family.</text>
</comment>
<dbReference type="InterPro" id="IPR013783">
    <property type="entry name" value="Ig-like_fold"/>
</dbReference>
<evidence type="ECO:0000313" key="5">
    <source>
        <dbReference type="EMBL" id="PXY89741.1"/>
    </source>
</evidence>
<dbReference type="Pfam" id="PF01915">
    <property type="entry name" value="Glyco_hydro_3_C"/>
    <property type="match status" value="1"/>
</dbReference>
<dbReference type="Gene3D" id="3.40.50.1700">
    <property type="entry name" value="Glycoside hydrolase family 3 C-terminal domain"/>
    <property type="match status" value="1"/>
</dbReference>
<dbReference type="Proteomes" id="UP000248128">
    <property type="component" value="Unassembled WGS sequence"/>
</dbReference>
<keyword evidence="3" id="KW-0812">Transmembrane</keyword>
<evidence type="ECO:0000256" key="1">
    <source>
        <dbReference type="ARBA" id="ARBA00005336"/>
    </source>
</evidence>
<keyword evidence="3" id="KW-0472">Membrane</keyword>
<evidence type="ECO:0000313" key="6">
    <source>
        <dbReference type="Proteomes" id="UP000248128"/>
    </source>
</evidence>
<dbReference type="Pfam" id="PF14310">
    <property type="entry name" value="Fn3-like"/>
    <property type="match status" value="1"/>
</dbReference>
<accession>A0A318MTW6</accession>
<dbReference type="Gene3D" id="3.20.20.300">
    <property type="entry name" value="Glycoside hydrolase, family 3, N-terminal domain"/>
    <property type="match status" value="1"/>
</dbReference>
<organism evidence="5 6">
    <name type="scientific">Bifidobacterium asteroides</name>
    <dbReference type="NCBI Taxonomy" id="1684"/>
    <lineage>
        <taxon>Bacteria</taxon>
        <taxon>Bacillati</taxon>
        <taxon>Actinomycetota</taxon>
        <taxon>Actinomycetes</taxon>
        <taxon>Bifidobacteriales</taxon>
        <taxon>Bifidobacteriaceae</taxon>
        <taxon>Bifidobacterium</taxon>
    </lineage>
</organism>
<name>A0A318MTW6_9BIFI</name>
<proteinExistence type="inferred from homology"/>
<evidence type="ECO:0000259" key="4">
    <source>
        <dbReference type="SMART" id="SM01217"/>
    </source>
</evidence>
<feature type="transmembrane region" description="Helical" evidence="3">
    <location>
        <begin position="1003"/>
        <end position="1024"/>
    </location>
</feature>
<reference evidence="5 6" key="1">
    <citation type="submission" date="2018-05" db="EMBL/GenBank/DDBJ databases">
        <title>Reference genomes for bee gut microbiota database.</title>
        <authorList>
            <person name="Ellegaard K.M."/>
        </authorList>
    </citation>
    <scope>NUCLEOTIDE SEQUENCE [LARGE SCALE GENOMIC DNA]</scope>
    <source>
        <strain evidence="5 6">ESL0199</strain>
    </source>
</reference>
<dbReference type="InterPro" id="IPR036962">
    <property type="entry name" value="Glyco_hydro_3_N_sf"/>
</dbReference>
<dbReference type="AlphaFoldDB" id="A0A318MTW6"/>
<dbReference type="GO" id="GO:0005975">
    <property type="term" value="P:carbohydrate metabolic process"/>
    <property type="evidence" value="ECO:0007669"/>
    <property type="project" value="InterPro"/>
</dbReference>
<dbReference type="SMART" id="SM01217">
    <property type="entry name" value="Fn3_like"/>
    <property type="match status" value="1"/>
</dbReference>
<dbReference type="InterPro" id="IPR002772">
    <property type="entry name" value="Glyco_hydro_3_C"/>
</dbReference>
<comment type="caution">
    <text evidence="5">The sequence shown here is derived from an EMBL/GenBank/DDBJ whole genome shotgun (WGS) entry which is preliminary data.</text>
</comment>
<dbReference type="InterPro" id="IPR017853">
    <property type="entry name" value="GH"/>
</dbReference>
<keyword evidence="3" id="KW-1133">Transmembrane helix</keyword>
<dbReference type="InterPro" id="IPR001764">
    <property type="entry name" value="Glyco_hydro_3_N"/>
</dbReference>
<dbReference type="Gene3D" id="2.60.40.10">
    <property type="entry name" value="Immunoglobulins"/>
    <property type="match status" value="1"/>
</dbReference>
<dbReference type="OrthoDB" id="3187421at2"/>
<feature type="domain" description="Fibronectin type III-like" evidence="4">
    <location>
        <begin position="452"/>
        <end position="530"/>
    </location>
</feature>
<dbReference type="InterPro" id="IPR050288">
    <property type="entry name" value="Cellulose_deg_GH3"/>
</dbReference>
<dbReference type="InterPro" id="IPR036881">
    <property type="entry name" value="Glyco_hydro_3_C_sf"/>
</dbReference>
<sequence>MSKKSRLWRAMTSVGALLLALVIMASLVLETYRTSIDAFFGTRSQRIVTDQSAHGKDAWTYASEFKSARSAYQGFRKEALQEAPETFALLKNDHEALPLAEHAKVTMLGVRGFAPIYGSSGGSVTDGHSTKQITQAFTKKGLRLNPSTLQAYQQYFKGKKWTVPKFGGGILPEYAEITKYNDPCELSIDELTGLNPDFRSQYAQFGDAAIVVVGRPGGENGDGYYPGKRGLAPGVSTSTGNILALSQKEKDIIGEAESHFKKVVVLINSVNPMEIGDLKDDPRISAIMWIGFPGAYGFESLADVLTGVVSPSARLGDVMARNSALAPAMGNYGNIPWANAADFSKEAAVNSYLIEAEGIYTGYRYYETRYADIVGGKGGKQAKAGTWSDRDGAPATADGEWSYDHEVVYPFGYGLSYTSFRQHLDSVKIAGDKRTAKVRVTVSNTGGRKGKSVVQVYGSAPYTDYDRRQHVEKSAIALLDFAKTDTLKPGESQTVTMTVDLANLASYDASGAGTYILDPGDYFVAIGDDAHQALNSVLAAQGTSVPGGHADAAKAYRWSWQGGIDDKTFSTSKTGKKIVNHLSRGDYAMDYNAFKPGSVKYLTRSDWSGTFPSTYKGFKADGRLATLLNNDFVPLKHDADAKETQTGKASSSLTINDMKNARFDDPRWKEIVDKVPVKEFMSFAEKALHAIGAIPSVGLQAMTADDGPGGSDSHYLKEGTYRGKPYADADQYADKSSRVAPSPVNLAYSWNKALGYRHGQITLGESSLVFNLPIMIGPAMNLHRHAYNSRAVEYYSEDPILSGYMGSAVTQGAQSKGTLVNIKHAAFNDQEINRSGIAVFMSEQKAREMDLRNIQQAFEAKGKPDDFDGRAHPHGDYRQGALGVMTSFNRIGAVASSANAGVMNDIMRDEWGFTGYSVTDFTSVSPHASPKESLLAGTTAFCGFGNQGVEYWNPETLSSDKAMLSAIRKDIHYALWALANSNAMNGVNETTHTQNTLTWWRGLYLAGITLTALATLLGLVGCVLDWRRSSGKSLTSGADIDEGGAR</sequence>
<evidence type="ECO:0000256" key="2">
    <source>
        <dbReference type="ARBA" id="ARBA00022801"/>
    </source>
</evidence>
<dbReference type="PANTHER" id="PTHR42715:SF10">
    <property type="entry name" value="BETA-GLUCOSIDASE"/>
    <property type="match status" value="1"/>
</dbReference>
<dbReference type="PRINTS" id="PR00133">
    <property type="entry name" value="GLHYDRLASE3"/>
</dbReference>
<dbReference type="InterPro" id="IPR026891">
    <property type="entry name" value="Fn3-like"/>
</dbReference>
<dbReference type="EMBL" id="QGLK01000001">
    <property type="protein sequence ID" value="PXY89741.1"/>
    <property type="molecule type" value="Genomic_DNA"/>
</dbReference>
<evidence type="ECO:0000256" key="3">
    <source>
        <dbReference type="SAM" id="Phobius"/>
    </source>
</evidence>